<accession>A0A179VF03</accession>
<dbReference type="Proteomes" id="UP000186919">
    <property type="component" value="Unassembled WGS sequence"/>
</dbReference>
<evidence type="ECO:0000313" key="2">
    <source>
        <dbReference type="EMBL" id="OAT68846.1"/>
    </source>
</evidence>
<gene>
    <name evidence="2" type="ORF">AWB85_07665</name>
</gene>
<comment type="caution">
    <text evidence="2">The sequence shown here is derived from an EMBL/GenBank/DDBJ whole genome shotgun (WGS) entry which is preliminary data.</text>
</comment>
<evidence type="ECO:0000313" key="3">
    <source>
        <dbReference type="Proteomes" id="UP000186919"/>
    </source>
</evidence>
<reference evidence="2 3" key="1">
    <citation type="submission" date="2016-01" db="EMBL/GenBank/DDBJ databases">
        <title>Mycobacterium immunogenum strain CD11_6 genome sequencing and assembly.</title>
        <authorList>
            <person name="Kaur G."/>
            <person name="Nair G.R."/>
            <person name="Mayilraj S."/>
        </authorList>
    </citation>
    <scope>NUCLEOTIDE SEQUENCE [LARGE SCALE GENOMIC DNA]</scope>
    <source>
        <strain evidence="2 3">CD11-6</strain>
    </source>
</reference>
<dbReference type="PANTHER" id="PTHR33371">
    <property type="entry name" value="INTERMEMBRANE PHOSPHOLIPID TRANSPORT SYSTEM BINDING PROTEIN MLAD-RELATED"/>
    <property type="match status" value="1"/>
</dbReference>
<dbReference type="PANTHER" id="PTHR33371:SF4">
    <property type="entry name" value="INTERMEMBRANE PHOSPHOLIPID TRANSPORT SYSTEM BINDING PROTEIN MLAD"/>
    <property type="match status" value="1"/>
</dbReference>
<sequence length="299" mass="31630">MPDTSTDNFSATVQFTNALNLPTGAKVTFEGVDVGTVRDIGLGTGVANVRISLKSDAQIPGNANAAIIQETVLGDPYIRLTRPPGTTDTPAPLTNGAVITSEHTAAATSVEDMLTTVSSFIGGGSIQQVQGSMERIKENLPKSVEESRRAASILTSNLKGVAANGDQIDRSLDSLSKVGEITRNHEADIQTVLTEEGVTYWERIDKSADLIIRIIPGMGDIVKNGYWLIPVMDSASNALEQFGASGVDPVQFGWQLNGFTNQALLPFMADPRVDITGVTKPDGTTAETQYARKALGVGP</sequence>
<organism evidence="2 3">
    <name type="scientific">Mycobacteroides immunogenum</name>
    <dbReference type="NCBI Taxonomy" id="83262"/>
    <lineage>
        <taxon>Bacteria</taxon>
        <taxon>Bacillati</taxon>
        <taxon>Actinomycetota</taxon>
        <taxon>Actinomycetes</taxon>
        <taxon>Mycobacteriales</taxon>
        <taxon>Mycobacteriaceae</taxon>
        <taxon>Mycobacteroides</taxon>
    </lineage>
</organism>
<dbReference type="AlphaFoldDB" id="A0A179VF03"/>
<name>A0A179VF03_9MYCO</name>
<dbReference type="InterPro" id="IPR003399">
    <property type="entry name" value="Mce/MlaD"/>
</dbReference>
<feature type="domain" description="Mce/MlaD" evidence="1">
    <location>
        <begin position="11"/>
        <end position="81"/>
    </location>
</feature>
<dbReference type="InterPro" id="IPR052336">
    <property type="entry name" value="MlaD_Phospholipid_Transporter"/>
</dbReference>
<evidence type="ECO:0000259" key="1">
    <source>
        <dbReference type="Pfam" id="PF02470"/>
    </source>
</evidence>
<dbReference type="Pfam" id="PF02470">
    <property type="entry name" value="MlaD"/>
    <property type="match status" value="1"/>
</dbReference>
<dbReference type="EMBL" id="LQYE01000012">
    <property type="protein sequence ID" value="OAT68846.1"/>
    <property type="molecule type" value="Genomic_DNA"/>
</dbReference>
<protein>
    <recommendedName>
        <fullName evidence="1">Mce/MlaD domain-containing protein</fullName>
    </recommendedName>
</protein>
<proteinExistence type="predicted"/>